<dbReference type="SUPFAM" id="SSF47384">
    <property type="entry name" value="Homodimeric domain of signal transducing histidine kinase"/>
    <property type="match status" value="1"/>
</dbReference>
<dbReference type="InterPro" id="IPR036097">
    <property type="entry name" value="HisK_dim/P_sf"/>
</dbReference>
<dbReference type="PANTHER" id="PTHR43047">
    <property type="entry name" value="TWO-COMPONENT HISTIDINE PROTEIN KINASE"/>
    <property type="match status" value="1"/>
</dbReference>
<dbReference type="EC" id="2.7.13.3" evidence="3"/>
<dbReference type="PRINTS" id="PR00344">
    <property type="entry name" value="BCTRLSENSOR"/>
</dbReference>
<dbReference type="InterPro" id="IPR048760">
    <property type="entry name" value="VP0354-like_sensor_dom"/>
</dbReference>
<dbReference type="Gene3D" id="3.30.565.10">
    <property type="entry name" value="Histidine kinase-like ATPase, C-terminal domain"/>
    <property type="match status" value="1"/>
</dbReference>
<dbReference type="SUPFAM" id="SSF55874">
    <property type="entry name" value="ATPase domain of HSP90 chaperone/DNA topoisomerase II/histidine kinase"/>
    <property type="match status" value="1"/>
</dbReference>
<dbReference type="InterPro" id="IPR003594">
    <property type="entry name" value="HATPase_dom"/>
</dbReference>
<dbReference type="AlphaFoldDB" id="A0A4Q7VH78"/>
<dbReference type="OrthoDB" id="9804645at2"/>
<evidence type="ECO:0000256" key="3">
    <source>
        <dbReference type="ARBA" id="ARBA00012438"/>
    </source>
</evidence>
<keyword evidence="6" id="KW-0808">Transferase</keyword>
<dbReference type="SMART" id="SM00387">
    <property type="entry name" value="HATPase_c"/>
    <property type="match status" value="1"/>
</dbReference>
<feature type="transmembrane region" description="Helical" evidence="10">
    <location>
        <begin position="345"/>
        <end position="366"/>
    </location>
</feature>
<keyword evidence="7 10" id="KW-0812">Transmembrane</keyword>
<dbReference type="InterPro" id="IPR004358">
    <property type="entry name" value="Sig_transdc_His_kin-like_C"/>
</dbReference>
<sequence>MISRLIKHLSESIDKGRFTTALNTVLVFIPVFSIILIVTTLILRTQEKMELKLVRNAEESIVDTKFKSVESAINHVINDLFILKSETHIQEFLADAEPDIIEDLSQDMLNIVKYKKIYDQVRLLDENGMEIIRVNYNKGNPTIVSKENLQSKSNRYYFTEAICLSENEVFISPLDLNIENNQIEQPLKPMIRVATPVFDQAGVKRGILLFNFFGQTILDAFDNYSDLMVNNKLMLLNAEGYWLKGESAQNEWGFMYEDRKDIKFSNLYKDAWNKIMSKESFQFENNDGLFTFQTIYPLMGGLKNDSSEKTFVSNESDLLSKSYYWKIVSYVPSEILYAKQNKRRIYVAFLLVIISASLFLISWKLAKVKASRKKALQLLKVNNDTKDKFFSIVAHDLKGPFNALLGFSDLLMSEVREEENSSINEYSTIIHSTLKNTYDFLINLLDWSRSQTNGIEYEPEVFFLSDLVDEIFALLKLQADKKEIRMENIVSDQLKIVADKNILSAVIRNIVTNALKYSNSGDAVKVSASIKNHRLFCSISDNGVGIDNETIDKLFHLDSNRSTLGTDNEKGTGLGLILCRELIEKHNGLIGVESEIGKGSNFWFDIPQPIK</sequence>
<keyword evidence="8 12" id="KW-0418">Kinase</keyword>
<evidence type="ECO:0000256" key="5">
    <source>
        <dbReference type="ARBA" id="ARBA00022553"/>
    </source>
</evidence>
<evidence type="ECO:0000256" key="2">
    <source>
        <dbReference type="ARBA" id="ARBA00004651"/>
    </source>
</evidence>
<reference evidence="12 13" key="1">
    <citation type="submission" date="2019-02" db="EMBL/GenBank/DDBJ databases">
        <title>Genomic Encyclopedia of Type Strains, Phase IV (KMG-IV): sequencing the most valuable type-strain genomes for metagenomic binning, comparative biology and taxonomic classification.</title>
        <authorList>
            <person name="Goeker M."/>
        </authorList>
    </citation>
    <scope>NUCLEOTIDE SEQUENCE [LARGE SCALE GENOMIC DNA]</scope>
    <source>
        <strain evidence="12 13">DSM 28825</strain>
    </source>
</reference>
<evidence type="ECO:0000256" key="1">
    <source>
        <dbReference type="ARBA" id="ARBA00000085"/>
    </source>
</evidence>
<evidence type="ECO:0000256" key="8">
    <source>
        <dbReference type="ARBA" id="ARBA00022777"/>
    </source>
</evidence>
<comment type="catalytic activity">
    <reaction evidence="1">
        <text>ATP + protein L-histidine = ADP + protein N-phospho-L-histidine.</text>
        <dbReference type="EC" id="2.7.13.3"/>
    </reaction>
</comment>
<dbReference type="CDD" id="cd18773">
    <property type="entry name" value="PDC1_HK_sensor"/>
    <property type="match status" value="1"/>
</dbReference>
<evidence type="ECO:0000259" key="11">
    <source>
        <dbReference type="PROSITE" id="PS50109"/>
    </source>
</evidence>
<keyword evidence="10" id="KW-0472">Membrane</keyword>
<dbReference type="InterPro" id="IPR036890">
    <property type="entry name" value="HATPase_C_sf"/>
</dbReference>
<dbReference type="InterPro" id="IPR029151">
    <property type="entry name" value="Sensor-like_sf"/>
</dbReference>
<name>A0A4Q7VH78_9BACT</name>
<dbReference type="RefSeq" id="WP_130305392.1">
    <property type="nucleotide sequence ID" value="NZ_SHKN01000001.1"/>
</dbReference>
<proteinExistence type="predicted"/>
<keyword evidence="5" id="KW-0597">Phosphoprotein</keyword>
<keyword evidence="4" id="KW-1003">Cell membrane</keyword>
<dbReference type="Pfam" id="PF02518">
    <property type="entry name" value="HATPase_c"/>
    <property type="match status" value="1"/>
</dbReference>
<dbReference type="Gene3D" id="1.10.287.130">
    <property type="match status" value="1"/>
</dbReference>
<keyword evidence="9 10" id="KW-1133">Transmembrane helix</keyword>
<evidence type="ECO:0000256" key="9">
    <source>
        <dbReference type="ARBA" id="ARBA00022989"/>
    </source>
</evidence>
<dbReference type="Gene3D" id="3.30.450.20">
    <property type="entry name" value="PAS domain"/>
    <property type="match status" value="2"/>
</dbReference>
<dbReference type="GO" id="GO:0005886">
    <property type="term" value="C:plasma membrane"/>
    <property type="evidence" value="ECO:0007669"/>
    <property type="project" value="UniProtKB-SubCell"/>
</dbReference>
<dbReference type="Pfam" id="PF21623">
    <property type="entry name" value="HK_sensor_dom_bact"/>
    <property type="match status" value="1"/>
</dbReference>
<dbReference type="GO" id="GO:0000155">
    <property type="term" value="F:phosphorelay sensor kinase activity"/>
    <property type="evidence" value="ECO:0007669"/>
    <property type="project" value="InterPro"/>
</dbReference>
<dbReference type="SUPFAM" id="SSF103190">
    <property type="entry name" value="Sensory domain-like"/>
    <property type="match status" value="2"/>
</dbReference>
<dbReference type="InterPro" id="IPR003661">
    <property type="entry name" value="HisK_dim/P_dom"/>
</dbReference>
<evidence type="ECO:0000256" key="7">
    <source>
        <dbReference type="ARBA" id="ARBA00022692"/>
    </source>
</evidence>
<protein>
    <recommendedName>
        <fullName evidence="3">histidine kinase</fullName>
        <ecNumber evidence="3">2.7.13.3</ecNumber>
    </recommendedName>
</protein>
<dbReference type="CDD" id="cd00075">
    <property type="entry name" value="HATPase"/>
    <property type="match status" value="1"/>
</dbReference>
<evidence type="ECO:0000313" key="12">
    <source>
        <dbReference type="EMBL" id="RZT95421.1"/>
    </source>
</evidence>
<feature type="domain" description="Histidine kinase" evidence="11">
    <location>
        <begin position="392"/>
        <end position="610"/>
    </location>
</feature>
<evidence type="ECO:0000256" key="4">
    <source>
        <dbReference type="ARBA" id="ARBA00022475"/>
    </source>
</evidence>
<gene>
    <name evidence="12" type="ORF">EV201_0040</name>
</gene>
<dbReference type="EMBL" id="SHKN01000001">
    <property type="protein sequence ID" value="RZT95421.1"/>
    <property type="molecule type" value="Genomic_DNA"/>
</dbReference>
<evidence type="ECO:0000256" key="6">
    <source>
        <dbReference type="ARBA" id="ARBA00022679"/>
    </source>
</evidence>
<dbReference type="CDD" id="cd00082">
    <property type="entry name" value="HisKA"/>
    <property type="match status" value="1"/>
</dbReference>
<dbReference type="InterPro" id="IPR005467">
    <property type="entry name" value="His_kinase_dom"/>
</dbReference>
<organism evidence="12 13">
    <name type="scientific">Ancylomarina subtilis</name>
    <dbReference type="NCBI Taxonomy" id="1639035"/>
    <lineage>
        <taxon>Bacteria</taxon>
        <taxon>Pseudomonadati</taxon>
        <taxon>Bacteroidota</taxon>
        <taxon>Bacteroidia</taxon>
        <taxon>Marinilabiliales</taxon>
        <taxon>Marinifilaceae</taxon>
        <taxon>Ancylomarina</taxon>
    </lineage>
</organism>
<feature type="transmembrane region" description="Helical" evidence="10">
    <location>
        <begin position="21"/>
        <end position="43"/>
    </location>
</feature>
<keyword evidence="13" id="KW-1185">Reference proteome</keyword>
<dbReference type="PROSITE" id="PS50109">
    <property type="entry name" value="HIS_KIN"/>
    <property type="match status" value="1"/>
</dbReference>
<comment type="caution">
    <text evidence="12">The sequence shown here is derived from an EMBL/GenBank/DDBJ whole genome shotgun (WGS) entry which is preliminary data.</text>
</comment>
<evidence type="ECO:0000256" key="10">
    <source>
        <dbReference type="SAM" id="Phobius"/>
    </source>
</evidence>
<comment type="subcellular location">
    <subcellularLocation>
        <location evidence="2">Cell membrane</location>
        <topology evidence="2">Multi-pass membrane protein</topology>
    </subcellularLocation>
</comment>
<evidence type="ECO:0000313" key="13">
    <source>
        <dbReference type="Proteomes" id="UP000293562"/>
    </source>
</evidence>
<accession>A0A4Q7VH78</accession>
<dbReference type="Proteomes" id="UP000293562">
    <property type="component" value="Unassembled WGS sequence"/>
</dbReference>